<dbReference type="EMBL" id="ADBJ01000025">
    <property type="protein sequence ID" value="EFA81770.1"/>
    <property type="molecule type" value="Genomic_DNA"/>
</dbReference>
<dbReference type="InterPro" id="IPR036388">
    <property type="entry name" value="WH-like_DNA-bd_sf"/>
</dbReference>
<evidence type="ECO:0000259" key="6">
    <source>
        <dbReference type="Pfam" id="PF08100"/>
    </source>
</evidence>
<reference evidence="7 8" key="1">
    <citation type="journal article" date="2011" name="Genome Res.">
        <title>Phylogeny-wide analysis of social amoeba genomes highlights ancient origins for complex intercellular communication.</title>
        <authorList>
            <person name="Heidel A.J."/>
            <person name="Lawal H.M."/>
            <person name="Felder M."/>
            <person name="Schilde C."/>
            <person name="Helps N.R."/>
            <person name="Tunggal B."/>
            <person name="Rivero F."/>
            <person name="John U."/>
            <person name="Schleicher M."/>
            <person name="Eichinger L."/>
            <person name="Platzer M."/>
            <person name="Noegel A.A."/>
            <person name="Schaap P."/>
            <person name="Gloeckner G."/>
        </authorList>
    </citation>
    <scope>NUCLEOTIDE SEQUENCE [LARGE SCALE GENOMIC DNA]</scope>
    <source>
        <strain evidence="8">ATCC 26659 / Pp 5 / PN500</strain>
    </source>
</reference>
<evidence type="ECO:0000256" key="3">
    <source>
        <dbReference type="ARBA" id="ARBA00022691"/>
    </source>
</evidence>
<dbReference type="RefSeq" id="XP_020433887.1">
    <property type="nucleotide sequence ID" value="XM_020576638.1"/>
</dbReference>
<dbReference type="InterPro" id="IPR001077">
    <property type="entry name" value="COMT_C"/>
</dbReference>
<dbReference type="PANTHER" id="PTHR43712:SF2">
    <property type="entry name" value="O-METHYLTRANSFERASE CICE"/>
    <property type="match status" value="1"/>
</dbReference>
<dbReference type="InParanoid" id="D3BB33"/>
<dbReference type="AlphaFoldDB" id="D3BB33"/>
<dbReference type="STRING" id="670386.D3BB33"/>
<evidence type="ECO:0000313" key="8">
    <source>
        <dbReference type="Proteomes" id="UP000001396"/>
    </source>
</evidence>
<dbReference type="OMA" id="HHIKGIN"/>
<dbReference type="PIRSF" id="PIRSF005739">
    <property type="entry name" value="O-mtase"/>
    <property type="match status" value="1"/>
</dbReference>
<dbReference type="Gene3D" id="1.10.10.10">
    <property type="entry name" value="Winged helix-like DNA-binding domain superfamily/Winged helix DNA-binding domain"/>
    <property type="match status" value="1"/>
</dbReference>
<dbReference type="InterPro" id="IPR012967">
    <property type="entry name" value="COMT_dimerisation"/>
</dbReference>
<protein>
    <recommendedName>
        <fullName evidence="9">O-methyltransferase domain-containing protein</fullName>
    </recommendedName>
</protein>
<keyword evidence="2" id="KW-0808">Transferase</keyword>
<proteinExistence type="predicted"/>
<sequence>MSVSHNQRMEDDQNSILKTTQLCDNLEKSRAIFTVCELDVAKHIESIGSKSIEKLAVDVACCPDALYRLMRALSSLGVFRETDARVFQHTKLSEKLADPVVRDIVLINGGSLGYNMWKDLTSTIRKGHSDLNALIGKPSVWEYLVDHHDESKRFFNVMAGYVNYFAPALIEMSDYHTKCESIVGIGGGQGLFLDQILKSGGNTKHESIKTVINYDLPVVIELAKQAGMPVRDARIKDQQGDLVKEKLPEADIFVLQSLVHYNDDNALLILKNIMRSMKSDSRVYIYDFLLDEKNEQLGEKVWFDIKMFQFMNGRERSVEDWERLTKQAGFKITNNQKAKNSHFPSLLVLHKL</sequence>
<dbReference type="Pfam" id="PF00891">
    <property type="entry name" value="Methyltransf_2"/>
    <property type="match status" value="1"/>
</dbReference>
<dbReference type="PANTHER" id="PTHR43712">
    <property type="entry name" value="PUTATIVE (AFU_ORTHOLOGUE AFUA_4G14580)-RELATED"/>
    <property type="match status" value="1"/>
</dbReference>
<feature type="domain" description="O-methyltransferase dimerisation" evidence="6">
    <location>
        <begin position="21"/>
        <end position="96"/>
    </location>
</feature>
<evidence type="ECO:0000256" key="4">
    <source>
        <dbReference type="PIRSR" id="PIRSR005739-1"/>
    </source>
</evidence>
<dbReference type="Pfam" id="PF08100">
    <property type="entry name" value="Dimerisation"/>
    <property type="match status" value="1"/>
</dbReference>
<dbReference type="SUPFAM" id="SSF46785">
    <property type="entry name" value="Winged helix' DNA-binding domain"/>
    <property type="match status" value="1"/>
</dbReference>
<dbReference type="Gene3D" id="3.40.50.150">
    <property type="entry name" value="Vaccinia Virus protein VP39"/>
    <property type="match status" value="1"/>
</dbReference>
<evidence type="ECO:0008006" key="9">
    <source>
        <dbReference type="Google" id="ProtNLM"/>
    </source>
</evidence>
<keyword evidence="8" id="KW-1185">Reference proteome</keyword>
<evidence type="ECO:0000313" key="7">
    <source>
        <dbReference type="EMBL" id="EFA81770.1"/>
    </source>
</evidence>
<accession>D3BB33</accession>
<dbReference type="GO" id="GO:0032259">
    <property type="term" value="P:methylation"/>
    <property type="evidence" value="ECO:0007669"/>
    <property type="project" value="UniProtKB-KW"/>
</dbReference>
<dbReference type="InterPro" id="IPR029063">
    <property type="entry name" value="SAM-dependent_MTases_sf"/>
</dbReference>
<dbReference type="GO" id="GO:0008171">
    <property type="term" value="F:O-methyltransferase activity"/>
    <property type="evidence" value="ECO:0007669"/>
    <property type="project" value="InterPro"/>
</dbReference>
<feature type="domain" description="O-methyltransferase C-terminal" evidence="5">
    <location>
        <begin position="117"/>
        <end position="331"/>
    </location>
</feature>
<evidence type="ECO:0000256" key="2">
    <source>
        <dbReference type="ARBA" id="ARBA00022679"/>
    </source>
</evidence>
<dbReference type="PROSITE" id="PS51683">
    <property type="entry name" value="SAM_OMT_II"/>
    <property type="match status" value="1"/>
</dbReference>
<dbReference type="InterPro" id="IPR036390">
    <property type="entry name" value="WH_DNA-bd_sf"/>
</dbReference>
<dbReference type="Proteomes" id="UP000001396">
    <property type="component" value="Unassembled WGS sequence"/>
</dbReference>
<dbReference type="SUPFAM" id="SSF53335">
    <property type="entry name" value="S-adenosyl-L-methionine-dependent methyltransferases"/>
    <property type="match status" value="1"/>
</dbReference>
<evidence type="ECO:0000256" key="1">
    <source>
        <dbReference type="ARBA" id="ARBA00022603"/>
    </source>
</evidence>
<dbReference type="GeneID" id="31361249"/>
<gene>
    <name evidence="7" type="ORF">PPL_05765</name>
</gene>
<feature type="active site" description="Proton acceptor" evidence="4">
    <location>
        <position position="260"/>
    </location>
</feature>
<dbReference type="GO" id="GO:0046983">
    <property type="term" value="F:protein dimerization activity"/>
    <property type="evidence" value="ECO:0007669"/>
    <property type="project" value="InterPro"/>
</dbReference>
<comment type="caution">
    <text evidence="7">The sequence shown here is derived from an EMBL/GenBank/DDBJ whole genome shotgun (WGS) entry which is preliminary data.</text>
</comment>
<keyword evidence="3" id="KW-0949">S-adenosyl-L-methionine</keyword>
<evidence type="ECO:0000259" key="5">
    <source>
        <dbReference type="Pfam" id="PF00891"/>
    </source>
</evidence>
<dbReference type="InterPro" id="IPR016461">
    <property type="entry name" value="COMT-like"/>
</dbReference>
<keyword evidence="1" id="KW-0489">Methyltransferase</keyword>
<name>D3BB33_HETP5</name>
<organism evidence="7 8">
    <name type="scientific">Heterostelium pallidum (strain ATCC 26659 / Pp 5 / PN500)</name>
    <name type="common">Cellular slime mold</name>
    <name type="synonym">Polysphondylium pallidum</name>
    <dbReference type="NCBI Taxonomy" id="670386"/>
    <lineage>
        <taxon>Eukaryota</taxon>
        <taxon>Amoebozoa</taxon>
        <taxon>Evosea</taxon>
        <taxon>Eumycetozoa</taxon>
        <taxon>Dictyostelia</taxon>
        <taxon>Acytosteliales</taxon>
        <taxon>Acytosteliaceae</taxon>
        <taxon>Heterostelium</taxon>
    </lineage>
</organism>